<comment type="caution">
    <text evidence="3">The sequence shown here is derived from an EMBL/GenBank/DDBJ whole genome shotgun (WGS) entry which is preliminary data.</text>
</comment>
<dbReference type="AlphaFoldDB" id="A0A229NWI8"/>
<keyword evidence="1" id="KW-0472">Membrane</keyword>
<evidence type="ECO:0000256" key="1">
    <source>
        <dbReference type="SAM" id="Phobius"/>
    </source>
</evidence>
<dbReference type="PANTHER" id="PTHR36109:SF2">
    <property type="entry name" value="MEMBRANE PROTEIN"/>
    <property type="match status" value="1"/>
</dbReference>
<evidence type="ECO:0000313" key="4">
    <source>
        <dbReference type="Proteomes" id="UP000215145"/>
    </source>
</evidence>
<dbReference type="PANTHER" id="PTHR36109">
    <property type="entry name" value="MEMBRANE PROTEIN-RELATED"/>
    <property type="match status" value="1"/>
</dbReference>
<dbReference type="InterPro" id="IPR025889">
    <property type="entry name" value="GSP17M-like_dom"/>
</dbReference>
<proteinExistence type="predicted"/>
<feature type="domain" description="General stress protein 17M-like" evidence="2">
    <location>
        <begin position="6"/>
        <end position="74"/>
    </location>
</feature>
<gene>
    <name evidence="3" type="ORF">CGZ75_14815</name>
</gene>
<keyword evidence="4" id="KW-1185">Reference proteome</keyword>
<dbReference type="Pfam" id="PF11181">
    <property type="entry name" value="YflT"/>
    <property type="match status" value="1"/>
</dbReference>
<feature type="transmembrane region" description="Helical" evidence="1">
    <location>
        <begin position="57"/>
        <end position="82"/>
    </location>
</feature>
<dbReference type="OrthoDB" id="118405at2"/>
<feature type="transmembrane region" description="Helical" evidence="1">
    <location>
        <begin position="94"/>
        <end position="120"/>
    </location>
</feature>
<keyword evidence="1" id="KW-0812">Transmembrane</keyword>
<dbReference type="Proteomes" id="UP000215145">
    <property type="component" value="Unassembled WGS sequence"/>
</dbReference>
<accession>A0A229NWI8</accession>
<reference evidence="3 4" key="1">
    <citation type="submission" date="2017-07" db="EMBL/GenBank/DDBJ databases">
        <title>Paenibacillus herberti R33 genome sequencing and assembly.</title>
        <authorList>
            <person name="Su W."/>
        </authorList>
    </citation>
    <scope>NUCLEOTIDE SEQUENCE [LARGE SCALE GENOMIC DNA]</scope>
    <source>
        <strain evidence="3 4">R33</strain>
    </source>
</reference>
<dbReference type="InterPro" id="IPR052948">
    <property type="entry name" value="Low_temp-induced_all0457"/>
</dbReference>
<sequence length="179" mass="18265">MAVRYVGIFENDRQAMRALEELQAAGYSRDELSVLTRDREHYEGVLDESGTMAPEGIAAGVTTGGLAGGTVGLLAGLGALAIPGVGPLLAAGPILAALGGAAVGASALGIVGGLVGMGFAESDAERFEKEVQEGRILVFAETAPKDARDVKAIMSQAGAVRTERLDDSVPRSVQDATIL</sequence>
<keyword evidence="1" id="KW-1133">Transmembrane helix</keyword>
<organism evidence="3 4">
    <name type="scientific">Paenibacillus herberti</name>
    <dbReference type="NCBI Taxonomy" id="1619309"/>
    <lineage>
        <taxon>Bacteria</taxon>
        <taxon>Bacillati</taxon>
        <taxon>Bacillota</taxon>
        <taxon>Bacilli</taxon>
        <taxon>Bacillales</taxon>
        <taxon>Paenibacillaceae</taxon>
        <taxon>Paenibacillus</taxon>
    </lineage>
</organism>
<dbReference type="EMBL" id="NMUQ01000002">
    <property type="protein sequence ID" value="OXM14232.1"/>
    <property type="molecule type" value="Genomic_DNA"/>
</dbReference>
<evidence type="ECO:0000259" key="2">
    <source>
        <dbReference type="Pfam" id="PF11181"/>
    </source>
</evidence>
<dbReference type="RefSeq" id="WP_089525054.1">
    <property type="nucleotide sequence ID" value="NZ_NMUQ01000002.1"/>
</dbReference>
<name>A0A229NWI8_9BACL</name>
<evidence type="ECO:0000313" key="3">
    <source>
        <dbReference type="EMBL" id="OXM14232.1"/>
    </source>
</evidence>
<protein>
    <submittedName>
        <fullName evidence="3">Low temperature-induced protein</fullName>
    </submittedName>
</protein>